<accession>A0ABV8XR71</accession>
<evidence type="ECO:0000313" key="1">
    <source>
        <dbReference type="EMBL" id="MFC4428029.1"/>
    </source>
</evidence>
<dbReference type="EMBL" id="JBHSEH010000028">
    <property type="protein sequence ID" value="MFC4428029.1"/>
    <property type="molecule type" value="Genomic_DNA"/>
</dbReference>
<gene>
    <name evidence="1" type="ORF">ACFOZ9_17625</name>
</gene>
<name>A0ABV8XR71_9DEIO</name>
<evidence type="ECO:0000313" key="2">
    <source>
        <dbReference type="Proteomes" id="UP001595998"/>
    </source>
</evidence>
<dbReference type="Proteomes" id="UP001595998">
    <property type="component" value="Unassembled WGS sequence"/>
</dbReference>
<protein>
    <submittedName>
        <fullName evidence="1">Uncharacterized protein</fullName>
    </submittedName>
</protein>
<organism evidence="1 2">
    <name type="scientific">Deinococcus navajonensis</name>
    <dbReference type="NCBI Taxonomy" id="309884"/>
    <lineage>
        <taxon>Bacteria</taxon>
        <taxon>Thermotogati</taxon>
        <taxon>Deinococcota</taxon>
        <taxon>Deinococci</taxon>
        <taxon>Deinococcales</taxon>
        <taxon>Deinococcaceae</taxon>
        <taxon>Deinococcus</taxon>
    </lineage>
</organism>
<keyword evidence="2" id="KW-1185">Reference proteome</keyword>
<dbReference type="RefSeq" id="WP_380042166.1">
    <property type="nucleotide sequence ID" value="NZ_JBHSEH010000028.1"/>
</dbReference>
<reference evidence="2" key="1">
    <citation type="journal article" date="2019" name="Int. J. Syst. Evol. Microbiol.">
        <title>The Global Catalogue of Microorganisms (GCM) 10K type strain sequencing project: providing services to taxonomists for standard genome sequencing and annotation.</title>
        <authorList>
            <consortium name="The Broad Institute Genomics Platform"/>
            <consortium name="The Broad Institute Genome Sequencing Center for Infectious Disease"/>
            <person name="Wu L."/>
            <person name="Ma J."/>
        </authorList>
    </citation>
    <scope>NUCLEOTIDE SEQUENCE [LARGE SCALE GENOMIC DNA]</scope>
    <source>
        <strain evidence="2">CCUG 56029</strain>
    </source>
</reference>
<comment type="caution">
    <text evidence="1">The sequence shown here is derived from an EMBL/GenBank/DDBJ whole genome shotgun (WGS) entry which is preliminary data.</text>
</comment>
<proteinExistence type="predicted"/>
<sequence length="178" mass="19295">MKSRTHTMNMTLGLALMMPATDPTYPTLNNVSTRRTQDYLEIAIKPDSGSTVVWVRVPLLSDLGPFTPDVQTSDLPLFVEADGTIPTLKSSTNNGGTISFATASHSTNAVFKAMLKAAAAGTPLVYKAWYKSLEVRIQGQATLSDRGMQGGSTDIPQWGFDLRCITNQYVDSTGELIF</sequence>